<evidence type="ECO:0000256" key="5">
    <source>
        <dbReference type="PROSITE-ProRule" id="PRU00708"/>
    </source>
</evidence>
<comment type="similarity">
    <text evidence="1">Belongs to the CCM1 family.</text>
</comment>
<reference evidence="7" key="2">
    <citation type="submission" date="2020-11" db="EMBL/GenBank/DDBJ databases">
        <authorList>
            <consortium name="DOE Joint Genome Institute"/>
            <person name="Kuo A."/>
            <person name="Miyauchi S."/>
            <person name="Kiss E."/>
            <person name="Drula E."/>
            <person name="Kohler A."/>
            <person name="Sanchez-Garcia M."/>
            <person name="Andreopoulos B."/>
            <person name="Barry K.W."/>
            <person name="Bonito G."/>
            <person name="Buee M."/>
            <person name="Carver A."/>
            <person name="Chen C."/>
            <person name="Cichocki N."/>
            <person name="Clum A."/>
            <person name="Culley D."/>
            <person name="Crous P.W."/>
            <person name="Fauchery L."/>
            <person name="Girlanda M."/>
            <person name="Hayes R."/>
            <person name="Keri Z."/>
            <person name="Labutti K."/>
            <person name="Lipzen A."/>
            <person name="Lombard V."/>
            <person name="Magnuson J."/>
            <person name="Maillard F."/>
            <person name="Morin E."/>
            <person name="Murat C."/>
            <person name="Nolan M."/>
            <person name="Ohm R."/>
            <person name="Pangilinan J."/>
            <person name="Pereira M."/>
            <person name="Perotto S."/>
            <person name="Peter M."/>
            <person name="Riley R."/>
            <person name="Sitrit Y."/>
            <person name="Stielow B."/>
            <person name="Szollosi G."/>
            <person name="Zifcakova L."/>
            <person name="Stursova M."/>
            <person name="Spatafora J.W."/>
            <person name="Tedersoo L."/>
            <person name="Vaario L.-M."/>
            <person name="Yamada A."/>
            <person name="Yan M."/>
            <person name="Wang P."/>
            <person name="Xu J."/>
            <person name="Bruns T."/>
            <person name="Baldrian P."/>
            <person name="Vilgalys R."/>
            <person name="Henrissat B."/>
            <person name="Grigoriev I.V."/>
            <person name="Hibbett D."/>
            <person name="Nagy L.G."/>
            <person name="Martin F.M."/>
        </authorList>
    </citation>
    <scope>NUCLEOTIDE SEQUENCE</scope>
    <source>
        <strain evidence="7">UH-Tt-Lm1</strain>
    </source>
</reference>
<sequence>MAASLSKHAFSLTRSKATNPLRALAVPSASANKLVYHERRGTSVRTLSTNVVQSSPRFDVRSFPSYPVVGGTTVSRTGSIGRYNLALGHLADKGELVHCLKLAAQMKVQSVKPDILTFNCLIRACERDALSRHATAIFEDMLAVGLHPERETYHLLFKAHWRENSRTVFSLWNKMLEAEIIPNATSYEILIAHLTKEKNLEMALAILTEMEKRDLSPSTETAEGVVDLAAKQGNPRLALDLATSYEAASVLPLSTATWVNVLASCAEYMFAEGVGVAWNKVVKDLNVIPDEGVCLDVLHTCGRHGMPTLASGVLSLLTDQNISLREHHFSPLIEAMCHRAQIKEALQVIMRMDNAGITPTTETTYPIFKYIIEDAERLDTSCDHLEDLQQEVEVPFPVAAFNCIIQASISLGDLQRAIGLYNSFAEFKVKPNVDTYNLLLGGCVASAHRELGDKLLLDMKKARVLPDARTYERLVVLCLTQNNYEDAFFYLEEMKEQKMVPSLNIYESLIRKCVAMGDTRYKLAVEELQECGYRVDKSLQAFIDTGGQSELTPIADKNPTKGYRDGVNRYKRSQFVNSKI</sequence>
<dbReference type="EMBL" id="WIUZ02000001">
    <property type="protein sequence ID" value="KAF9792899.1"/>
    <property type="molecule type" value="Genomic_DNA"/>
</dbReference>
<dbReference type="Proteomes" id="UP000736335">
    <property type="component" value="Unassembled WGS sequence"/>
</dbReference>
<dbReference type="NCBIfam" id="TIGR00756">
    <property type="entry name" value="PPR"/>
    <property type="match status" value="1"/>
</dbReference>
<dbReference type="OrthoDB" id="185373at2759"/>
<feature type="repeat" description="PPR" evidence="5">
    <location>
        <begin position="183"/>
        <end position="217"/>
    </location>
</feature>
<dbReference type="InterPro" id="IPR011990">
    <property type="entry name" value="TPR-like_helical_dom_sf"/>
</dbReference>
<organism evidence="7 8">
    <name type="scientific">Thelephora terrestris</name>
    <dbReference type="NCBI Taxonomy" id="56493"/>
    <lineage>
        <taxon>Eukaryota</taxon>
        <taxon>Fungi</taxon>
        <taxon>Dikarya</taxon>
        <taxon>Basidiomycota</taxon>
        <taxon>Agaricomycotina</taxon>
        <taxon>Agaricomycetes</taxon>
        <taxon>Thelephorales</taxon>
        <taxon>Thelephoraceae</taxon>
        <taxon>Thelephora</taxon>
    </lineage>
</organism>
<protein>
    <recommendedName>
        <fullName evidence="6">Pentatricopeptide repeat-containing protein-mitochondrial domain-containing protein</fullName>
    </recommendedName>
</protein>
<evidence type="ECO:0000313" key="7">
    <source>
        <dbReference type="EMBL" id="KAF9792899.1"/>
    </source>
</evidence>
<name>A0A9P6LCL8_9AGAM</name>
<dbReference type="Pfam" id="PF13812">
    <property type="entry name" value="PPR_3"/>
    <property type="match status" value="3"/>
</dbReference>
<keyword evidence="8" id="KW-1185">Reference proteome</keyword>
<comment type="function">
    <text evidence="3">Regulates mitochondrial small subunit maturation by controlling 15S rRNA 5'-end processing. Localizes to the 5' precursor of the 15S rRNA in a position that is subsequently occupied by mS47 in the mature yeast mtSSU. Uses structure and sequence-specific RNA recognition, binding to a single-stranded region of the precursor and specifically recognizing bases -6 to -1. The exchange of Ccm1 for mS47 is coupled to the irreversible removal of precursor rRNA that is accompanied by conformational changes of the mitoribosomal proteins uS5m and mS26. These conformational changes signal completion of 5'-end rRNA processing through protection of the mature 5'-end of the 15S rRNA and stabilization of mS47. The removal of the 5' precursor together with the dissociation of Ccm1 may be catalyzed by the 5'-3' exoribonuclease Pet127. Involved in the specific removal of group I introns in mitochondrial encoded transcripts.</text>
</comment>
<evidence type="ECO:0000313" key="8">
    <source>
        <dbReference type="Proteomes" id="UP000736335"/>
    </source>
</evidence>
<keyword evidence="2" id="KW-0677">Repeat</keyword>
<gene>
    <name evidence="7" type="ORF">BJ322DRAFT_1116746</name>
</gene>
<feature type="repeat" description="PPR" evidence="5">
    <location>
        <begin position="114"/>
        <end position="148"/>
    </location>
</feature>
<evidence type="ECO:0000256" key="4">
    <source>
        <dbReference type="ARBA" id="ARBA00044511"/>
    </source>
</evidence>
<proteinExistence type="inferred from homology"/>
<comment type="caution">
    <text evidence="7">The sequence shown here is derived from an EMBL/GenBank/DDBJ whole genome shotgun (WGS) entry which is preliminary data.</text>
</comment>
<dbReference type="InterPro" id="IPR002885">
    <property type="entry name" value="PPR_rpt"/>
</dbReference>
<feature type="domain" description="Pentatricopeptide repeat-containing protein-mitochondrial" evidence="6">
    <location>
        <begin position="291"/>
        <end position="424"/>
    </location>
</feature>
<dbReference type="Pfam" id="PF23276">
    <property type="entry name" value="TPR_24"/>
    <property type="match status" value="1"/>
</dbReference>
<comment type="subunit">
    <text evidence="4">Binds to mitochondrial small subunit 15S rRNA.</text>
</comment>
<dbReference type="PANTHER" id="PTHR47447:SF17">
    <property type="entry name" value="OS12G0638900 PROTEIN"/>
    <property type="match status" value="1"/>
</dbReference>
<evidence type="ECO:0000259" key="6">
    <source>
        <dbReference type="Pfam" id="PF23276"/>
    </source>
</evidence>
<feature type="repeat" description="PPR" evidence="5">
    <location>
        <begin position="432"/>
        <end position="466"/>
    </location>
</feature>
<evidence type="ECO:0000256" key="2">
    <source>
        <dbReference type="ARBA" id="ARBA00022737"/>
    </source>
</evidence>
<evidence type="ECO:0000256" key="3">
    <source>
        <dbReference type="ARBA" id="ARBA00044493"/>
    </source>
</evidence>
<evidence type="ECO:0000256" key="1">
    <source>
        <dbReference type="ARBA" id="ARBA00006192"/>
    </source>
</evidence>
<feature type="repeat" description="PPR" evidence="5">
    <location>
        <begin position="467"/>
        <end position="501"/>
    </location>
</feature>
<reference evidence="7" key="1">
    <citation type="journal article" date="2020" name="Nat. Commun.">
        <title>Large-scale genome sequencing of mycorrhizal fungi provides insights into the early evolution of symbiotic traits.</title>
        <authorList>
            <person name="Miyauchi S."/>
            <person name="Kiss E."/>
            <person name="Kuo A."/>
            <person name="Drula E."/>
            <person name="Kohler A."/>
            <person name="Sanchez-Garcia M."/>
            <person name="Morin E."/>
            <person name="Andreopoulos B."/>
            <person name="Barry K.W."/>
            <person name="Bonito G."/>
            <person name="Buee M."/>
            <person name="Carver A."/>
            <person name="Chen C."/>
            <person name="Cichocki N."/>
            <person name="Clum A."/>
            <person name="Culley D."/>
            <person name="Crous P.W."/>
            <person name="Fauchery L."/>
            <person name="Girlanda M."/>
            <person name="Hayes R.D."/>
            <person name="Keri Z."/>
            <person name="LaButti K."/>
            <person name="Lipzen A."/>
            <person name="Lombard V."/>
            <person name="Magnuson J."/>
            <person name="Maillard F."/>
            <person name="Murat C."/>
            <person name="Nolan M."/>
            <person name="Ohm R.A."/>
            <person name="Pangilinan J."/>
            <person name="Pereira M.F."/>
            <person name="Perotto S."/>
            <person name="Peter M."/>
            <person name="Pfister S."/>
            <person name="Riley R."/>
            <person name="Sitrit Y."/>
            <person name="Stielow J.B."/>
            <person name="Szollosi G."/>
            <person name="Zifcakova L."/>
            <person name="Stursova M."/>
            <person name="Spatafora J.W."/>
            <person name="Tedersoo L."/>
            <person name="Vaario L.M."/>
            <person name="Yamada A."/>
            <person name="Yan M."/>
            <person name="Wang P."/>
            <person name="Xu J."/>
            <person name="Bruns T."/>
            <person name="Baldrian P."/>
            <person name="Vilgalys R."/>
            <person name="Dunand C."/>
            <person name="Henrissat B."/>
            <person name="Grigoriev I.V."/>
            <person name="Hibbett D."/>
            <person name="Nagy L.G."/>
            <person name="Martin F.M."/>
        </authorList>
    </citation>
    <scope>NUCLEOTIDE SEQUENCE</scope>
    <source>
        <strain evidence="7">UH-Tt-Lm1</strain>
    </source>
</reference>
<accession>A0A9P6LCL8</accession>
<feature type="repeat" description="PPR" evidence="5">
    <location>
        <begin position="325"/>
        <end position="359"/>
    </location>
</feature>
<dbReference type="AlphaFoldDB" id="A0A9P6LCL8"/>
<dbReference type="Gene3D" id="1.25.40.10">
    <property type="entry name" value="Tetratricopeptide repeat domain"/>
    <property type="match status" value="4"/>
</dbReference>
<dbReference type="PANTHER" id="PTHR47447">
    <property type="entry name" value="OS03G0856100 PROTEIN"/>
    <property type="match status" value="1"/>
</dbReference>
<dbReference type="InterPro" id="IPR057027">
    <property type="entry name" value="TPR_mt"/>
</dbReference>
<dbReference type="PROSITE" id="PS51375">
    <property type="entry name" value="PPR"/>
    <property type="match status" value="5"/>
</dbReference>